<evidence type="ECO:0000259" key="6">
    <source>
        <dbReference type="PROSITE" id="PS50845"/>
    </source>
</evidence>
<evidence type="ECO:0000313" key="7">
    <source>
        <dbReference type="EMBL" id="KAH0929996.1"/>
    </source>
</evidence>
<dbReference type="InterPro" id="IPR003388">
    <property type="entry name" value="Reticulon"/>
</dbReference>
<keyword evidence="2" id="KW-0812">Transmembrane</keyword>
<name>A0ABQ8DKW9_BRANA</name>
<evidence type="ECO:0000256" key="2">
    <source>
        <dbReference type="ARBA" id="ARBA00022692"/>
    </source>
</evidence>
<dbReference type="Proteomes" id="UP000824890">
    <property type="component" value="Unassembled WGS sequence"/>
</dbReference>
<dbReference type="PROSITE" id="PS50845">
    <property type="entry name" value="RETICULON"/>
    <property type="match status" value="1"/>
</dbReference>
<keyword evidence="8" id="KW-1185">Reference proteome</keyword>
<keyword evidence="3" id="KW-0256">Endoplasmic reticulum</keyword>
<reference evidence="7 8" key="1">
    <citation type="submission" date="2021-05" db="EMBL/GenBank/DDBJ databases">
        <title>Genome Assembly of Synthetic Allotetraploid Brassica napus Reveals Homoeologous Exchanges between Subgenomes.</title>
        <authorList>
            <person name="Davis J.T."/>
        </authorList>
    </citation>
    <scope>NUCLEOTIDE SEQUENCE [LARGE SCALE GENOMIC DNA]</scope>
    <source>
        <strain evidence="8">cv. Da-Ae</strain>
        <tissue evidence="7">Seedling</tissue>
    </source>
</reference>
<feature type="domain" description="Reticulon" evidence="6">
    <location>
        <begin position="127"/>
        <end position="197"/>
    </location>
</feature>
<keyword evidence="5" id="KW-0472">Membrane</keyword>
<sequence>MATINPILSSRLLTLFKLGRLTSLMAMGGSFTSHSNPLYGLSILFVLVVFDFQARLWEISFHRRLFHLHSLSSRTSMSSSSSVWEALLCILKGNAAIELWLAAMIPYRLQLPNCFVYWGDAFCMCEGFVGAHTMPVLYEKYEDEVGGFVDSLLMKFHSHYKKMDTGFLSRIPSGRMFQTMLAYFLMMAIGFTNQSVS</sequence>
<dbReference type="EMBL" id="JAGKQM010000004">
    <property type="protein sequence ID" value="KAH0929996.1"/>
    <property type="molecule type" value="Genomic_DNA"/>
</dbReference>
<keyword evidence="4" id="KW-1133">Transmembrane helix</keyword>
<comment type="subcellular location">
    <subcellularLocation>
        <location evidence="1">Endoplasmic reticulum membrane</location>
        <topology evidence="1">Multi-pass membrane protein</topology>
    </subcellularLocation>
</comment>
<comment type="caution">
    <text evidence="7">The sequence shown here is derived from an EMBL/GenBank/DDBJ whole genome shotgun (WGS) entry which is preliminary data.</text>
</comment>
<evidence type="ECO:0000256" key="5">
    <source>
        <dbReference type="ARBA" id="ARBA00023136"/>
    </source>
</evidence>
<evidence type="ECO:0000256" key="1">
    <source>
        <dbReference type="ARBA" id="ARBA00004477"/>
    </source>
</evidence>
<organism evidence="7 8">
    <name type="scientific">Brassica napus</name>
    <name type="common">Rape</name>
    <dbReference type="NCBI Taxonomy" id="3708"/>
    <lineage>
        <taxon>Eukaryota</taxon>
        <taxon>Viridiplantae</taxon>
        <taxon>Streptophyta</taxon>
        <taxon>Embryophyta</taxon>
        <taxon>Tracheophyta</taxon>
        <taxon>Spermatophyta</taxon>
        <taxon>Magnoliopsida</taxon>
        <taxon>eudicotyledons</taxon>
        <taxon>Gunneridae</taxon>
        <taxon>Pentapetalae</taxon>
        <taxon>rosids</taxon>
        <taxon>malvids</taxon>
        <taxon>Brassicales</taxon>
        <taxon>Brassicaceae</taxon>
        <taxon>Brassiceae</taxon>
        <taxon>Brassica</taxon>
    </lineage>
</organism>
<evidence type="ECO:0000256" key="4">
    <source>
        <dbReference type="ARBA" id="ARBA00022989"/>
    </source>
</evidence>
<gene>
    <name evidence="7" type="ORF">HID58_015723</name>
</gene>
<proteinExistence type="predicted"/>
<evidence type="ECO:0000256" key="3">
    <source>
        <dbReference type="ARBA" id="ARBA00022824"/>
    </source>
</evidence>
<evidence type="ECO:0000313" key="8">
    <source>
        <dbReference type="Proteomes" id="UP000824890"/>
    </source>
</evidence>
<accession>A0ABQ8DKW9</accession>
<protein>
    <recommendedName>
        <fullName evidence="6">Reticulon domain-containing protein</fullName>
    </recommendedName>
</protein>